<dbReference type="Proteomes" id="UP000002943">
    <property type="component" value="Unassembled WGS sequence"/>
</dbReference>
<evidence type="ECO:0000259" key="2">
    <source>
        <dbReference type="Pfam" id="PF05170"/>
    </source>
</evidence>
<dbReference type="InterPro" id="IPR007844">
    <property type="entry name" value="AsmA"/>
</dbReference>
<gene>
    <name evidence="3" type="ORF">VIBC2010_03787</name>
</gene>
<dbReference type="OrthoDB" id="9766390at2"/>
<protein>
    <submittedName>
        <fullName evidence="3">AsmA protein</fullName>
    </submittedName>
</protein>
<dbReference type="Pfam" id="PF05170">
    <property type="entry name" value="AsmA"/>
    <property type="match status" value="1"/>
</dbReference>
<feature type="compositionally biased region" description="Low complexity" evidence="1">
    <location>
        <begin position="136"/>
        <end position="151"/>
    </location>
</feature>
<dbReference type="AlphaFoldDB" id="E3BL99"/>
<feature type="compositionally biased region" description="Low complexity" evidence="1">
    <location>
        <begin position="414"/>
        <end position="427"/>
    </location>
</feature>
<comment type="caution">
    <text evidence="3">The sequence shown here is derived from an EMBL/GenBank/DDBJ whole genome shotgun (WGS) entry which is preliminary data.</text>
</comment>
<name>E3BL99_9VIBR</name>
<dbReference type="eggNOG" id="COG2982">
    <property type="taxonomic scope" value="Bacteria"/>
</dbReference>
<evidence type="ECO:0000313" key="4">
    <source>
        <dbReference type="Proteomes" id="UP000002943"/>
    </source>
</evidence>
<sequence>MKKLLLVLGIVILTISIALLALVTLVDPNQFKPLLVEQVKKNTGLDLVVDGDIQWQFFPSLGFSLGKTELRNPDEFENQNLFKVDTIGIDVSVIPLLQKKLEIGNVNLSGAELHIETLKDGKRNIDVLSQKSSVTEQQTVSSSAQSTAPQSDNVSSSKDGSGTGLSTDDWSINLAGITVSDTSVEIQDRKAGTYTKLYDVSFQLSEFAFDQWTKIDFAMKGQNNQQKFATQGRAEFKLQQDLVSYTLRDIELDASLSDPQTKIERAVIGLDTFAFGKANSLTYEVVGQASGLDLDLKGSSTLTIDPEMTKLLMGPLKLKATLQGASLPQSPMNIDMDSTLSFDITQKHLSFVLKKLAANDLLFDGKTDATLSDIPKIRFSLHSPNIDLDEFLGLSRSVNEPSHDEVASETPTAPKSSQSKPEQSQPEQSDEKEPDLSALKTLDVEGKIAIDAFKASNARMQNVDANFSIKEGIVKLSSFSSNLYQGSIKANARLDARQSPASYVVKKQLKGVKVQPLLRDVLENDKLEGTGNINVDISGKSLTVNGIKKNLAGTVSILFEDGAVNGINVAQLIRENYAKFKGKEVEKQNEPLKTDFSALQATLKLNKGTVSTNDLSIQSPLLRIHGEGKANYLQQDVDFLLRTSIVGSLSGQGGKDIDELRDITIPINISGKWADPKFKLVFDEVLKQKAQKEIDRGLKKLDEKLGDKIKDEKTKDAVNKLLKGLFN</sequence>
<dbReference type="GO" id="GO:0090313">
    <property type="term" value="P:regulation of protein targeting to membrane"/>
    <property type="evidence" value="ECO:0007669"/>
    <property type="project" value="TreeGrafter"/>
</dbReference>
<evidence type="ECO:0000313" key="3">
    <source>
        <dbReference type="EMBL" id="EFP96195.1"/>
    </source>
</evidence>
<dbReference type="RefSeq" id="WP_009601830.1">
    <property type="nucleotide sequence ID" value="NZ_AEIU01000076.1"/>
</dbReference>
<accession>E3BL99</accession>
<organism evidence="3 4">
    <name type="scientific">Vibrio caribbeanicus ATCC BAA-2122</name>
    <dbReference type="NCBI Taxonomy" id="796620"/>
    <lineage>
        <taxon>Bacteria</taxon>
        <taxon>Pseudomonadati</taxon>
        <taxon>Pseudomonadota</taxon>
        <taxon>Gammaproteobacteria</taxon>
        <taxon>Vibrionales</taxon>
        <taxon>Vibrionaceae</taxon>
        <taxon>Vibrio</taxon>
    </lineage>
</organism>
<feature type="domain" description="AsmA" evidence="2">
    <location>
        <begin position="1"/>
        <end position="615"/>
    </location>
</feature>
<reference evidence="3 4" key="1">
    <citation type="journal article" date="2012" name="Int. J. Syst. Evol. Microbiol.">
        <title>Vibrio caribbeanicus sp. nov., isolated from the marine sponge Scleritoderma cyanea.</title>
        <authorList>
            <person name="Hoffmann M."/>
            <person name="Monday S.R."/>
            <person name="Allard M.W."/>
            <person name="Strain E.A."/>
            <person name="Whittaker P."/>
            <person name="Naum M."/>
            <person name="McCarthy P.J."/>
            <person name="Lopez J.V."/>
            <person name="Fischer M."/>
            <person name="Brown E.W."/>
        </authorList>
    </citation>
    <scope>NUCLEOTIDE SEQUENCE [LARGE SCALE GENOMIC DNA]</scope>
    <source>
        <strain evidence="3 4">ATCC BAA-2122</strain>
    </source>
</reference>
<dbReference type="InterPro" id="IPR052894">
    <property type="entry name" value="AsmA-related"/>
</dbReference>
<dbReference type="STRING" id="796620.VIBC2010_03787"/>
<feature type="compositionally biased region" description="Polar residues" evidence="1">
    <location>
        <begin position="152"/>
        <end position="164"/>
    </location>
</feature>
<feature type="region of interest" description="Disordered" evidence="1">
    <location>
        <begin position="136"/>
        <end position="164"/>
    </location>
</feature>
<proteinExistence type="predicted"/>
<dbReference type="PANTHER" id="PTHR30441:SF4">
    <property type="entry name" value="PROTEIN ASMA"/>
    <property type="match status" value="1"/>
</dbReference>
<dbReference type="EMBL" id="AEIU01000076">
    <property type="protein sequence ID" value="EFP96195.1"/>
    <property type="molecule type" value="Genomic_DNA"/>
</dbReference>
<keyword evidence="4" id="KW-1185">Reference proteome</keyword>
<dbReference type="GO" id="GO:0005886">
    <property type="term" value="C:plasma membrane"/>
    <property type="evidence" value="ECO:0007669"/>
    <property type="project" value="TreeGrafter"/>
</dbReference>
<feature type="region of interest" description="Disordered" evidence="1">
    <location>
        <begin position="399"/>
        <end position="438"/>
    </location>
</feature>
<evidence type="ECO:0000256" key="1">
    <source>
        <dbReference type="SAM" id="MobiDB-lite"/>
    </source>
</evidence>
<dbReference type="PANTHER" id="PTHR30441">
    <property type="entry name" value="DUF748 DOMAIN-CONTAINING PROTEIN"/>
    <property type="match status" value="1"/>
</dbReference>